<dbReference type="InterPro" id="IPR004000">
    <property type="entry name" value="Actin"/>
</dbReference>
<evidence type="ECO:0000313" key="2">
    <source>
        <dbReference type="EnsemblPlants" id="KEH17933"/>
    </source>
</evidence>
<dbReference type="EMBL" id="CM001224">
    <property type="protein sequence ID" value="KEH17933.1"/>
    <property type="molecule type" value="Genomic_DNA"/>
</dbReference>
<dbReference type="STRING" id="3880.A0A072TM80"/>
<name>A0A072TM80_MEDTR</name>
<sequence>MYGGVSAIVIDLGSHTCKAVYAGEDAPKAVFPSVVGAIDQMDVDESDDAEKTLAPGNQRTILEMLMGIKPRERENCGVSIKGWNCC</sequence>
<keyword evidence="3" id="KW-1185">Reference proteome</keyword>
<accession>A0A072TM80</accession>
<protein>
    <submittedName>
        <fullName evidence="1">Actin-related protein 4A</fullName>
    </submittedName>
</protein>
<dbReference type="HOGENOM" id="CLU_2501388_0_0_1"/>
<dbReference type="AlphaFoldDB" id="A0A072TM80"/>
<dbReference type="Gene3D" id="3.30.420.40">
    <property type="match status" value="1"/>
</dbReference>
<organism evidence="1 3">
    <name type="scientific">Medicago truncatula</name>
    <name type="common">Barrel medic</name>
    <name type="synonym">Medicago tribuloides</name>
    <dbReference type="NCBI Taxonomy" id="3880"/>
    <lineage>
        <taxon>Eukaryota</taxon>
        <taxon>Viridiplantae</taxon>
        <taxon>Streptophyta</taxon>
        <taxon>Embryophyta</taxon>
        <taxon>Tracheophyta</taxon>
        <taxon>Spermatophyta</taxon>
        <taxon>Magnoliopsida</taxon>
        <taxon>eudicotyledons</taxon>
        <taxon>Gunneridae</taxon>
        <taxon>Pentapetalae</taxon>
        <taxon>rosids</taxon>
        <taxon>fabids</taxon>
        <taxon>Fabales</taxon>
        <taxon>Fabaceae</taxon>
        <taxon>Papilionoideae</taxon>
        <taxon>50 kb inversion clade</taxon>
        <taxon>NPAAA clade</taxon>
        <taxon>Hologalegina</taxon>
        <taxon>IRL clade</taxon>
        <taxon>Trifolieae</taxon>
        <taxon>Medicago</taxon>
    </lineage>
</organism>
<proteinExistence type="predicted"/>
<dbReference type="Proteomes" id="UP000002051">
    <property type="component" value="Chromosome 8"/>
</dbReference>
<reference evidence="1 3" key="1">
    <citation type="journal article" date="2011" name="Nature">
        <title>The Medicago genome provides insight into the evolution of rhizobial symbioses.</title>
        <authorList>
            <person name="Young N.D."/>
            <person name="Debelle F."/>
            <person name="Oldroyd G.E."/>
            <person name="Geurts R."/>
            <person name="Cannon S.B."/>
            <person name="Udvardi M.K."/>
            <person name="Benedito V.A."/>
            <person name="Mayer K.F."/>
            <person name="Gouzy J."/>
            <person name="Schoof H."/>
            <person name="Van de Peer Y."/>
            <person name="Proost S."/>
            <person name="Cook D.R."/>
            <person name="Meyers B.C."/>
            <person name="Spannagl M."/>
            <person name="Cheung F."/>
            <person name="De Mita S."/>
            <person name="Krishnakumar V."/>
            <person name="Gundlach H."/>
            <person name="Zhou S."/>
            <person name="Mudge J."/>
            <person name="Bharti A.K."/>
            <person name="Murray J.D."/>
            <person name="Naoumkina M.A."/>
            <person name="Rosen B."/>
            <person name="Silverstein K.A."/>
            <person name="Tang H."/>
            <person name="Rombauts S."/>
            <person name="Zhao P.X."/>
            <person name="Zhou P."/>
            <person name="Barbe V."/>
            <person name="Bardou P."/>
            <person name="Bechner M."/>
            <person name="Bellec A."/>
            <person name="Berger A."/>
            <person name="Berges H."/>
            <person name="Bidwell S."/>
            <person name="Bisseling T."/>
            <person name="Choisne N."/>
            <person name="Couloux A."/>
            <person name="Denny R."/>
            <person name="Deshpande S."/>
            <person name="Dai X."/>
            <person name="Doyle J.J."/>
            <person name="Dudez A.M."/>
            <person name="Farmer A.D."/>
            <person name="Fouteau S."/>
            <person name="Franken C."/>
            <person name="Gibelin C."/>
            <person name="Gish J."/>
            <person name="Goldstein S."/>
            <person name="Gonzalez A.J."/>
            <person name="Green P.J."/>
            <person name="Hallab A."/>
            <person name="Hartog M."/>
            <person name="Hua A."/>
            <person name="Humphray S.J."/>
            <person name="Jeong D.H."/>
            <person name="Jing Y."/>
            <person name="Jocker A."/>
            <person name="Kenton S.M."/>
            <person name="Kim D.J."/>
            <person name="Klee K."/>
            <person name="Lai H."/>
            <person name="Lang C."/>
            <person name="Lin S."/>
            <person name="Macmil S.L."/>
            <person name="Magdelenat G."/>
            <person name="Matthews L."/>
            <person name="McCorrison J."/>
            <person name="Monaghan E.L."/>
            <person name="Mun J.H."/>
            <person name="Najar F.Z."/>
            <person name="Nicholson C."/>
            <person name="Noirot C."/>
            <person name="O'Bleness M."/>
            <person name="Paule C.R."/>
            <person name="Poulain J."/>
            <person name="Prion F."/>
            <person name="Qin B."/>
            <person name="Qu C."/>
            <person name="Retzel E.F."/>
            <person name="Riddle C."/>
            <person name="Sallet E."/>
            <person name="Samain S."/>
            <person name="Samson N."/>
            <person name="Sanders I."/>
            <person name="Saurat O."/>
            <person name="Scarpelli C."/>
            <person name="Schiex T."/>
            <person name="Segurens B."/>
            <person name="Severin A.J."/>
            <person name="Sherrier D.J."/>
            <person name="Shi R."/>
            <person name="Sims S."/>
            <person name="Singer S.R."/>
            <person name="Sinharoy S."/>
            <person name="Sterck L."/>
            <person name="Viollet A."/>
            <person name="Wang B.B."/>
            <person name="Wang K."/>
            <person name="Wang M."/>
            <person name="Wang X."/>
            <person name="Warfsmann J."/>
            <person name="Weissenbach J."/>
            <person name="White D.D."/>
            <person name="White J.D."/>
            <person name="Wiley G.B."/>
            <person name="Wincker P."/>
            <person name="Xing Y."/>
            <person name="Yang L."/>
            <person name="Yao Z."/>
            <person name="Ying F."/>
            <person name="Zhai J."/>
            <person name="Zhou L."/>
            <person name="Zuber A."/>
            <person name="Denarie J."/>
            <person name="Dixon R.A."/>
            <person name="May G.D."/>
            <person name="Schwartz D.C."/>
            <person name="Rogers J."/>
            <person name="Quetier F."/>
            <person name="Town C.D."/>
            <person name="Roe B.A."/>
        </authorList>
    </citation>
    <scope>NUCLEOTIDE SEQUENCE [LARGE SCALE GENOMIC DNA]</scope>
    <source>
        <strain evidence="1">A17</strain>
        <strain evidence="2 3">cv. Jemalong A17</strain>
    </source>
</reference>
<evidence type="ECO:0000313" key="1">
    <source>
        <dbReference type="EMBL" id="KEH17933.1"/>
    </source>
</evidence>
<dbReference type="InterPro" id="IPR043129">
    <property type="entry name" value="ATPase_NBD"/>
</dbReference>
<gene>
    <name evidence="1" type="ordered locus">MTR_8g007445</name>
</gene>
<dbReference type="EnsemblPlants" id="KEH17933">
    <property type="protein sequence ID" value="KEH17933"/>
    <property type="gene ID" value="MTR_8g007445"/>
</dbReference>
<reference evidence="1 3" key="2">
    <citation type="journal article" date="2014" name="BMC Genomics">
        <title>An improved genome release (version Mt4.0) for the model legume Medicago truncatula.</title>
        <authorList>
            <person name="Tang H."/>
            <person name="Krishnakumar V."/>
            <person name="Bidwell S."/>
            <person name="Rosen B."/>
            <person name="Chan A."/>
            <person name="Zhou S."/>
            <person name="Gentzbittel L."/>
            <person name="Childs K.L."/>
            <person name="Yandell M."/>
            <person name="Gundlach H."/>
            <person name="Mayer K.F."/>
            <person name="Schwartz D.C."/>
            <person name="Town C.D."/>
        </authorList>
    </citation>
    <scope>GENOME REANNOTATION</scope>
    <source>
        <strain evidence="1">A17</strain>
        <strain evidence="2 3">cv. Jemalong A17</strain>
    </source>
</reference>
<evidence type="ECO:0000313" key="3">
    <source>
        <dbReference type="Proteomes" id="UP000002051"/>
    </source>
</evidence>
<dbReference type="Pfam" id="PF00022">
    <property type="entry name" value="Actin"/>
    <property type="match status" value="1"/>
</dbReference>
<dbReference type="SUPFAM" id="SSF53067">
    <property type="entry name" value="Actin-like ATPase domain"/>
    <property type="match status" value="1"/>
</dbReference>
<reference evidence="2" key="3">
    <citation type="submission" date="2015-04" db="UniProtKB">
        <authorList>
            <consortium name="EnsemblPlants"/>
        </authorList>
    </citation>
    <scope>IDENTIFICATION</scope>
    <source>
        <strain evidence="2">cv. Jemalong A17</strain>
    </source>
</reference>